<dbReference type="InterPro" id="IPR019775">
    <property type="entry name" value="WD40_repeat_CS"/>
</dbReference>
<dbReference type="PANTHER" id="PTHR19848">
    <property type="entry name" value="WD40 REPEAT PROTEIN"/>
    <property type="match status" value="1"/>
</dbReference>
<sequence length="341" mass="38341">MKYSGNTLASGSTDRSVRIWNIKQGRCTHIFRGHVSTVRCMDIIEPQQIGTDDLGRPIMYPDAPLLVTGSRDHTLYVWKFPVTNEDDILPEEPIDLDEDRNPYFVRVLRGHTNSVRAVCGYANIVVSSSYDSNARVWDLRTGDCIWLLSGHTERIYSCVLDVKRNRCITGSVDNTVRIWDLNTGEMLSILDGHQMLVGLITLSEHALVSAAADSTVRIWDPETGNPRFVLRGHSAAITCVQHTDDLVISGSNGMLKLWDTKTGKLIRDLLDDVDGGVWQVKFDYRRCITAVQKNRRTCLEILDFGSPDISDLWGGEYVIDRADTPNQITAFENNLNLNDVN</sequence>
<dbReference type="InterPro" id="IPR001680">
    <property type="entry name" value="WD40_rpt"/>
</dbReference>
<protein>
    <submittedName>
        <fullName evidence="4">Unnamed protein product</fullName>
    </submittedName>
</protein>
<keyword evidence="5" id="KW-1185">Reference proteome</keyword>
<dbReference type="PRINTS" id="PR00320">
    <property type="entry name" value="GPROTEINBRPT"/>
</dbReference>
<dbReference type="CDD" id="cd00200">
    <property type="entry name" value="WD40"/>
    <property type="match status" value="1"/>
</dbReference>
<feature type="repeat" description="WD" evidence="3">
    <location>
        <begin position="190"/>
        <end position="229"/>
    </location>
</feature>
<comment type="caution">
    <text evidence="4">The sequence shown here is derived from an EMBL/GenBank/DDBJ whole genome shotgun (WGS) entry which is preliminary data.</text>
</comment>
<evidence type="ECO:0000256" key="3">
    <source>
        <dbReference type="PROSITE-ProRule" id="PRU00221"/>
    </source>
</evidence>
<keyword evidence="1 3" id="KW-0853">WD repeat</keyword>
<dbReference type="SUPFAM" id="SSF50978">
    <property type="entry name" value="WD40 repeat-like"/>
    <property type="match status" value="1"/>
</dbReference>
<evidence type="ECO:0000313" key="4">
    <source>
        <dbReference type="EMBL" id="GMG55533.1"/>
    </source>
</evidence>
<feature type="repeat" description="WD" evidence="3">
    <location>
        <begin position="108"/>
        <end position="147"/>
    </location>
</feature>
<dbReference type="Proteomes" id="UP001165063">
    <property type="component" value="Unassembled WGS sequence"/>
</dbReference>
<organism evidence="4 5">
    <name type="scientific">Ambrosiozyma monospora</name>
    <name type="common">Yeast</name>
    <name type="synonym">Endomycopsis monosporus</name>
    <dbReference type="NCBI Taxonomy" id="43982"/>
    <lineage>
        <taxon>Eukaryota</taxon>
        <taxon>Fungi</taxon>
        <taxon>Dikarya</taxon>
        <taxon>Ascomycota</taxon>
        <taxon>Saccharomycotina</taxon>
        <taxon>Pichiomycetes</taxon>
        <taxon>Pichiales</taxon>
        <taxon>Pichiaceae</taxon>
        <taxon>Ambrosiozyma</taxon>
    </lineage>
</organism>
<feature type="repeat" description="WD" evidence="3">
    <location>
        <begin position="61"/>
        <end position="79"/>
    </location>
</feature>
<dbReference type="Gene3D" id="2.130.10.10">
    <property type="entry name" value="YVTN repeat-like/Quinoprotein amine dehydrogenase"/>
    <property type="match status" value="1"/>
</dbReference>
<dbReference type="InterPro" id="IPR015943">
    <property type="entry name" value="WD40/YVTN_repeat-like_dom_sf"/>
</dbReference>
<dbReference type="EMBL" id="BSXU01005726">
    <property type="protein sequence ID" value="GMG55533.1"/>
    <property type="molecule type" value="Genomic_DNA"/>
</dbReference>
<accession>A0A9W6Z3K0</accession>
<evidence type="ECO:0000256" key="2">
    <source>
        <dbReference type="ARBA" id="ARBA00022737"/>
    </source>
</evidence>
<dbReference type="AlphaFoldDB" id="A0A9W6Z3K0"/>
<keyword evidence="2" id="KW-0677">Repeat</keyword>
<feature type="repeat" description="WD" evidence="3">
    <location>
        <begin position="1"/>
        <end position="30"/>
    </location>
</feature>
<dbReference type="PANTHER" id="PTHR19848:SF8">
    <property type="entry name" value="F-BOX AND WD REPEAT DOMAIN CONTAINING 7"/>
    <property type="match status" value="1"/>
</dbReference>
<proteinExistence type="predicted"/>
<dbReference type="PROSITE" id="PS50294">
    <property type="entry name" value="WD_REPEATS_REGION"/>
    <property type="match status" value="5"/>
</dbReference>
<evidence type="ECO:0000313" key="5">
    <source>
        <dbReference type="Proteomes" id="UP001165063"/>
    </source>
</evidence>
<evidence type="ECO:0000256" key="1">
    <source>
        <dbReference type="ARBA" id="ARBA00022574"/>
    </source>
</evidence>
<dbReference type="InterPro" id="IPR020472">
    <property type="entry name" value="WD40_PAC1"/>
</dbReference>
<feature type="repeat" description="WD" evidence="3">
    <location>
        <begin position="148"/>
        <end position="189"/>
    </location>
</feature>
<dbReference type="PROSITE" id="PS00678">
    <property type="entry name" value="WD_REPEATS_1"/>
    <property type="match status" value="4"/>
</dbReference>
<dbReference type="PROSITE" id="PS50082">
    <property type="entry name" value="WD_REPEATS_2"/>
    <property type="match status" value="6"/>
</dbReference>
<dbReference type="OrthoDB" id="190105at2759"/>
<dbReference type="InterPro" id="IPR036322">
    <property type="entry name" value="WD40_repeat_dom_sf"/>
</dbReference>
<reference evidence="4" key="1">
    <citation type="submission" date="2023-04" db="EMBL/GenBank/DDBJ databases">
        <title>Ambrosiozyma monospora NBRC 1965.</title>
        <authorList>
            <person name="Ichikawa N."/>
            <person name="Sato H."/>
            <person name="Tonouchi N."/>
        </authorList>
    </citation>
    <scope>NUCLEOTIDE SEQUENCE</scope>
    <source>
        <strain evidence="4">NBRC 1965</strain>
    </source>
</reference>
<dbReference type="SMART" id="SM00320">
    <property type="entry name" value="WD40"/>
    <property type="match status" value="5"/>
</dbReference>
<name>A0A9W6Z3K0_AMBMO</name>
<feature type="repeat" description="WD" evidence="3">
    <location>
        <begin position="230"/>
        <end position="268"/>
    </location>
</feature>
<dbReference type="Pfam" id="PF00400">
    <property type="entry name" value="WD40"/>
    <property type="match status" value="6"/>
</dbReference>
<gene>
    <name evidence="4" type="ORF">Amon01_000760700</name>
</gene>